<sequence>MLSEVISMHQETDRVKTVHSYDPWVESVGVLLRRGGSRRTSKRGGQGVEADTPDSPAPFFTSTSMIGLSRQVSSSALREGEPKVASSSSNFSFD</sequence>
<dbReference type="EMBL" id="JACGWJ010000016">
    <property type="protein sequence ID" value="KAL0360803.1"/>
    <property type="molecule type" value="Genomic_DNA"/>
</dbReference>
<organism evidence="2">
    <name type="scientific">Sesamum radiatum</name>
    <name type="common">Black benniseed</name>
    <dbReference type="NCBI Taxonomy" id="300843"/>
    <lineage>
        <taxon>Eukaryota</taxon>
        <taxon>Viridiplantae</taxon>
        <taxon>Streptophyta</taxon>
        <taxon>Embryophyta</taxon>
        <taxon>Tracheophyta</taxon>
        <taxon>Spermatophyta</taxon>
        <taxon>Magnoliopsida</taxon>
        <taxon>eudicotyledons</taxon>
        <taxon>Gunneridae</taxon>
        <taxon>Pentapetalae</taxon>
        <taxon>asterids</taxon>
        <taxon>lamiids</taxon>
        <taxon>Lamiales</taxon>
        <taxon>Pedaliaceae</taxon>
        <taxon>Sesamum</taxon>
    </lineage>
</organism>
<reference evidence="2" key="1">
    <citation type="submission" date="2020-06" db="EMBL/GenBank/DDBJ databases">
        <authorList>
            <person name="Li T."/>
            <person name="Hu X."/>
            <person name="Zhang T."/>
            <person name="Song X."/>
            <person name="Zhang H."/>
            <person name="Dai N."/>
            <person name="Sheng W."/>
            <person name="Hou X."/>
            <person name="Wei L."/>
        </authorList>
    </citation>
    <scope>NUCLEOTIDE SEQUENCE</scope>
    <source>
        <strain evidence="2">G02</strain>
        <tissue evidence="2">Leaf</tissue>
    </source>
</reference>
<protein>
    <submittedName>
        <fullName evidence="2">Uncharacterized protein</fullName>
    </submittedName>
</protein>
<accession>A0AAW2PZC4</accession>
<dbReference type="AlphaFoldDB" id="A0AAW2PZC4"/>
<name>A0AAW2PZC4_SESRA</name>
<feature type="compositionally biased region" description="Polar residues" evidence="1">
    <location>
        <begin position="85"/>
        <end position="94"/>
    </location>
</feature>
<feature type="compositionally biased region" description="Polar residues" evidence="1">
    <location>
        <begin position="60"/>
        <end position="76"/>
    </location>
</feature>
<reference evidence="2" key="2">
    <citation type="journal article" date="2024" name="Plant">
        <title>Genomic evolution and insights into agronomic trait innovations of Sesamum species.</title>
        <authorList>
            <person name="Miao H."/>
            <person name="Wang L."/>
            <person name="Qu L."/>
            <person name="Liu H."/>
            <person name="Sun Y."/>
            <person name="Le M."/>
            <person name="Wang Q."/>
            <person name="Wei S."/>
            <person name="Zheng Y."/>
            <person name="Lin W."/>
            <person name="Duan Y."/>
            <person name="Cao H."/>
            <person name="Xiong S."/>
            <person name="Wang X."/>
            <person name="Wei L."/>
            <person name="Li C."/>
            <person name="Ma Q."/>
            <person name="Ju M."/>
            <person name="Zhao R."/>
            <person name="Li G."/>
            <person name="Mu C."/>
            <person name="Tian Q."/>
            <person name="Mei H."/>
            <person name="Zhang T."/>
            <person name="Gao T."/>
            <person name="Zhang H."/>
        </authorList>
    </citation>
    <scope>NUCLEOTIDE SEQUENCE</scope>
    <source>
        <strain evidence="2">G02</strain>
    </source>
</reference>
<evidence type="ECO:0000313" key="2">
    <source>
        <dbReference type="EMBL" id="KAL0360803.1"/>
    </source>
</evidence>
<comment type="caution">
    <text evidence="2">The sequence shown here is derived from an EMBL/GenBank/DDBJ whole genome shotgun (WGS) entry which is preliminary data.</text>
</comment>
<proteinExistence type="predicted"/>
<gene>
    <name evidence="2" type="ORF">Sradi_3764800</name>
</gene>
<feature type="region of interest" description="Disordered" evidence="1">
    <location>
        <begin position="35"/>
        <end position="94"/>
    </location>
</feature>
<evidence type="ECO:0000256" key="1">
    <source>
        <dbReference type="SAM" id="MobiDB-lite"/>
    </source>
</evidence>